<dbReference type="EMBL" id="FNSN01000003">
    <property type="protein sequence ID" value="SEB68122.1"/>
    <property type="molecule type" value="Genomic_DNA"/>
</dbReference>
<evidence type="ECO:0000313" key="3">
    <source>
        <dbReference type="Proteomes" id="UP000182652"/>
    </source>
</evidence>
<feature type="transmembrane region" description="Helical" evidence="1">
    <location>
        <begin position="232"/>
        <end position="252"/>
    </location>
</feature>
<dbReference type="RefSeq" id="WP_066215919.1">
    <property type="nucleotide sequence ID" value="NZ_FNSN01000003.1"/>
</dbReference>
<dbReference type="STRING" id="156980.SAMN04489745_0950"/>
<name>A0A1H4LD27_9MICC</name>
<keyword evidence="1" id="KW-0472">Membrane</keyword>
<gene>
    <name evidence="2" type="ORF">SAMN04489745_0950</name>
</gene>
<dbReference type="Proteomes" id="UP000182652">
    <property type="component" value="Unassembled WGS sequence"/>
</dbReference>
<feature type="transmembrane region" description="Helical" evidence="1">
    <location>
        <begin position="206"/>
        <end position="225"/>
    </location>
</feature>
<accession>A0A1H4LD27</accession>
<sequence>MLFAVFLMVGLLLVGPGPGAWVWRQERHPAPHGAGHGVLGSWSGALARFRKRTWASTHGARNTAALDRESMAVLVQHLGALLNGGRSAAQAWRELLEFHREDSETRREMRPGPDASVDSALLAAAAQAAELGESPAIAIHRQVAAGRFPRESRHVVRQWSQLAACVRAGELSGCPLADLLERFALDLEHSADAERSRQTALAGPRASVALLGWLPFFGLGLGLLLGVDPVDIVLRSPVGGLSVIAGLVFWFLGRVWSSRLVRQAEVGSR</sequence>
<keyword evidence="3" id="KW-1185">Reference proteome</keyword>
<evidence type="ECO:0000256" key="1">
    <source>
        <dbReference type="SAM" id="Phobius"/>
    </source>
</evidence>
<proteinExistence type="predicted"/>
<protein>
    <submittedName>
        <fullName evidence="2">Tight adherence protein B</fullName>
    </submittedName>
</protein>
<keyword evidence="1" id="KW-0812">Transmembrane</keyword>
<reference evidence="2 3" key="1">
    <citation type="submission" date="2016-10" db="EMBL/GenBank/DDBJ databases">
        <authorList>
            <person name="de Groot N.N."/>
        </authorList>
    </citation>
    <scope>NUCLEOTIDE SEQUENCE [LARGE SCALE GENOMIC DNA]</scope>
    <source>
        <strain evidence="2 3">DSM 10495</strain>
    </source>
</reference>
<keyword evidence="1" id="KW-1133">Transmembrane helix</keyword>
<organism evidence="2 3">
    <name type="scientific">Arthrobacter woluwensis</name>
    <dbReference type="NCBI Taxonomy" id="156980"/>
    <lineage>
        <taxon>Bacteria</taxon>
        <taxon>Bacillati</taxon>
        <taxon>Actinomycetota</taxon>
        <taxon>Actinomycetes</taxon>
        <taxon>Micrococcales</taxon>
        <taxon>Micrococcaceae</taxon>
        <taxon>Arthrobacter</taxon>
    </lineage>
</organism>
<evidence type="ECO:0000313" key="2">
    <source>
        <dbReference type="EMBL" id="SEB68122.1"/>
    </source>
</evidence>
<dbReference type="AlphaFoldDB" id="A0A1H4LD27"/>